<name>A0A0G0FK77_9BACT</name>
<dbReference type="InterPro" id="IPR036515">
    <property type="entry name" value="Transposase_17_sf"/>
</dbReference>
<dbReference type="PATRIC" id="fig|1618331.3.peg.562"/>
<accession>A0A0G0FK77</accession>
<gene>
    <name evidence="2" type="ORF">US31_C0009G0006</name>
</gene>
<dbReference type="SMART" id="SM01321">
    <property type="entry name" value="Y1_Tnp"/>
    <property type="match status" value="1"/>
</dbReference>
<dbReference type="GO" id="GO:0003677">
    <property type="term" value="F:DNA binding"/>
    <property type="evidence" value="ECO:0007669"/>
    <property type="project" value="InterPro"/>
</dbReference>
<dbReference type="Gene3D" id="3.30.70.1290">
    <property type="entry name" value="Transposase IS200-like"/>
    <property type="match status" value="1"/>
</dbReference>
<dbReference type="SUPFAM" id="SSF143422">
    <property type="entry name" value="Transposase IS200-like"/>
    <property type="match status" value="1"/>
</dbReference>
<dbReference type="GO" id="GO:0004803">
    <property type="term" value="F:transposase activity"/>
    <property type="evidence" value="ECO:0007669"/>
    <property type="project" value="InterPro"/>
</dbReference>
<dbReference type="EMBL" id="LBSM01000009">
    <property type="protein sequence ID" value="KKQ18107.1"/>
    <property type="molecule type" value="Genomic_DNA"/>
</dbReference>
<dbReference type="PANTHER" id="PTHR34322:SF2">
    <property type="entry name" value="TRANSPOSASE IS200-LIKE DOMAIN-CONTAINING PROTEIN"/>
    <property type="match status" value="1"/>
</dbReference>
<protein>
    <recommendedName>
        <fullName evidence="1">Transposase IS200-like domain-containing protein</fullName>
    </recommendedName>
</protein>
<dbReference type="GO" id="GO:0006313">
    <property type="term" value="P:DNA transposition"/>
    <property type="evidence" value="ECO:0007669"/>
    <property type="project" value="InterPro"/>
</dbReference>
<evidence type="ECO:0000259" key="1">
    <source>
        <dbReference type="SMART" id="SM01321"/>
    </source>
</evidence>
<dbReference type="Pfam" id="PF01797">
    <property type="entry name" value="Y1_Tnp"/>
    <property type="match status" value="1"/>
</dbReference>
<evidence type="ECO:0000313" key="3">
    <source>
        <dbReference type="Proteomes" id="UP000034508"/>
    </source>
</evidence>
<comment type="caution">
    <text evidence="2">The sequence shown here is derived from an EMBL/GenBank/DDBJ whole genome shotgun (WGS) entry which is preliminary data.</text>
</comment>
<dbReference type="Proteomes" id="UP000034508">
    <property type="component" value="Unassembled WGS sequence"/>
</dbReference>
<dbReference type="InterPro" id="IPR002686">
    <property type="entry name" value="Transposase_17"/>
</dbReference>
<reference evidence="2 3" key="1">
    <citation type="journal article" date="2015" name="Nature">
        <title>rRNA introns, odd ribosomes, and small enigmatic genomes across a large radiation of phyla.</title>
        <authorList>
            <person name="Brown C.T."/>
            <person name="Hug L.A."/>
            <person name="Thomas B.C."/>
            <person name="Sharon I."/>
            <person name="Castelle C.J."/>
            <person name="Singh A."/>
            <person name="Wilkins M.J."/>
            <person name="Williams K.H."/>
            <person name="Banfield J.F."/>
        </authorList>
    </citation>
    <scope>NUCLEOTIDE SEQUENCE [LARGE SCALE GENOMIC DNA]</scope>
</reference>
<organism evidence="2 3">
    <name type="scientific">Berkelbacteria bacterium GW2011_GWA1_36_9</name>
    <dbReference type="NCBI Taxonomy" id="1618331"/>
    <lineage>
        <taxon>Bacteria</taxon>
        <taxon>Candidatus Berkelbacteria</taxon>
    </lineage>
</organism>
<dbReference type="AlphaFoldDB" id="A0A0G0FK77"/>
<sequence length="233" mass="28046">MVRTCYNKIMKSNNKENWLVNGGVYHVISRSIANYQVFNTDNDYLRMIQLLRFYQRQNPPTKYSQFLRSDSAQNMGFSQYFKMVLKDYEKLVEIIAYCLMPNHIHLVLKQLQDKGISIFMSNVLNSYTRYFNLLHKRKGPLWESRFKHILVEKDEQLLHLTRYVHLNPSSANLVQKPELWKPSSYLEYIKPSIDQLTYHEDLFEMDPKNYQKFVNDRKDYQRQLSIIKKIISL</sequence>
<proteinExistence type="predicted"/>
<dbReference type="PANTHER" id="PTHR34322">
    <property type="entry name" value="TRANSPOSASE, Y1_TNP DOMAIN-CONTAINING"/>
    <property type="match status" value="1"/>
</dbReference>
<evidence type="ECO:0000313" key="2">
    <source>
        <dbReference type="EMBL" id="KKQ18107.1"/>
    </source>
</evidence>
<feature type="domain" description="Transposase IS200-like" evidence="1">
    <location>
        <begin position="20"/>
        <end position="167"/>
    </location>
</feature>